<sequence length="172" mass="19977">MQPVRSPRPLINGSEEERLYFMDETQIRIIKKYANRRLYDTEQSAYITLDGVRDLVMNRIPFQVVDNRTGADLTRLILLQIISEQEDKGHPVFDSDALQMIIRFYGDTLQEALGEWMKQSLDSFMAQKNIFQNAPDPLSLINEMGRRNLEMWHSLHGSLFSLTLGSTPKKKE</sequence>
<reference evidence="3 4" key="1">
    <citation type="submission" date="2024-09" db="EMBL/GenBank/DDBJ databases">
        <title>Draft genome sequence of Candidatus Magnetaquicoccaceae bacterium FCR-1.</title>
        <authorList>
            <person name="Shimoshige H."/>
            <person name="Shimamura S."/>
            <person name="Taoka A."/>
            <person name="Kobayashi H."/>
            <person name="Maekawa T."/>
        </authorList>
    </citation>
    <scope>NUCLEOTIDE SEQUENCE [LARGE SCALE GENOMIC DNA]</scope>
    <source>
        <strain evidence="3 4">FCR-1</strain>
    </source>
</reference>
<feature type="domain" description="PHB accumulation regulatory" evidence="1">
    <location>
        <begin position="96"/>
        <end position="132"/>
    </location>
</feature>
<organism evidence="3 4">
    <name type="scientific">Candidatus Magnetaquiglobus chichijimensis</name>
    <dbReference type="NCBI Taxonomy" id="3141448"/>
    <lineage>
        <taxon>Bacteria</taxon>
        <taxon>Pseudomonadati</taxon>
        <taxon>Pseudomonadota</taxon>
        <taxon>Magnetococcia</taxon>
        <taxon>Magnetococcales</taxon>
        <taxon>Candidatus Magnetaquicoccaceae</taxon>
        <taxon>Candidatus Magnetaquiglobus</taxon>
    </lineage>
</organism>
<dbReference type="InterPro" id="IPR007897">
    <property type="entry name" value="PHB_accumulat"/>
</dbReference>
<gene>
    <name evidence="3" type="ORF">SIID45300_02870</name>
</gene>
<name>A0ABQ0CCC3_9PROT</name>
<evidence type="ECO:0000259" key="1">
    <source>
        <dbReference type="Pfam" id="PF05233"/>
    </source>
</evidence>
<dbReference type="Pfam" id="PF07879">
    <property type="entry name" value="PHB_acc_N"/>
    <property type="match status" value="1"/>
</dbReference>
<comment type="caution">
    <text evidence="3">The sequence shown here is derived from an EMBL/GenBank/DDBJ whole genome shotgun (WGS) entry which is preliminary data.</text>
</comment>
<evidence type="ECO:0000313" key="3">
    <source>
        <dbReference type="EMBL" id="GAB0058519.1"/>
    </source>
</evidence>
<accession>A0ABQ0CCC3</accession>
<evidence type="ECO:0008006" key="5">
    <source>
        <dbReference type="Google" id="ProtNLM"/>
    </source>
</evidence>
<feature type="domain" description="PHA accumulation regulator DNA-binding N-terminal" evidence="2">
    <location>
        <begin position="29"/>
        <end position="89"/>
    </location>
</feature>
<dbReference type="Proteomes" id="UP001628193">
    <property type="component" value="Unassembled WGS sequence"/>
</dbReference>
<evidence type="ECO:0000313" key="4">
    <source>
        <dbReference type="Proteomes" id="UP001628193"/>
    </source>
</evidence>
<proteinExistence type="predicted"/>
<dbReference type="NCBIfam" id="TIGR01848">
    <property type="entry name" value="PHA_reg_PhaR"/>
    <property type="match status" value="1"/>
</dbReference>
<evidence type="ECO:0000259" key="2">
    <source>
        <dbReference type="Pfam" id="PF07879"/>
    </source>
</evidence>
<keyword evidence="4" id="KW-1185">Reference proteome</keyword>
<dbReference type="Pfam" id="PF05233">
    <property type="entry name" value="PHB_acc"/>
    <property type="match status" value="1"/>
</dbReference>
<dbReference type="InterPro" id="IPR010134">
    <property type="entry name" value="PHA_reg_PhaR"/>
</dbReference>
<protein>
    <recommendedName>
        <fullName evidence="5">Polyhydroxyalkanoate synthesis repressor PhaR</fullName>
    </recommendedName>
</protein>
<dbReference type="InterPro" id="IPR012909">
    <property type="entry name" value="PHA_DNA-bd_N"/>
</dbReference>
<dbReference type="EMBL" id="BAAFGK010000005">
    <property type="protein sequence ID" value="GAB0058519.1"/>
    <property type="molecule type" value="Genomic_DNA"/>
</dbReference>